<reference evidence="3 4" key="1">
    <citation type="submission" date="2017-09" db="EMBL/GenBank/DDBJ databases">
        <title>Reassesment of A. cryaerophilus.</title>
        <authorList>
            <person name="Perez-Cataluna A."/>
            <person name="Collado L."/>
            <person name="Salgado O."/>
            <person name="Lefinanco V."/>
            <person name="Figueras M.J."/>
        </authorList>
    </citation>
    <scope>NUCLEOTIDE SEQUENCE [LARGE SCALE GENOMIC DNA]</scope>
    <source>
        <strain evidence="3 4">LMG 9861</strain>
    </source>
</reference>
<dbReference type="Pfam" id="PF01370">
    <property type="entry name" value="Epimerase"/>
    <property type="match status" value="1"/>
</dbReference>
<dbReference type="PANTHER" id="PTHR43000">
    <property type="entry name" value="DTDP-D-GLUCOSE 4,6-DEHYDRATASE-RELATED"/>
    <property type="match status" value="1"/>
</dbReference>
<evidence type="ECO:0000259" key="2">
    <source>
        <dbReference type="Pfam" id="PF01370"/>
    </source>
</evidence>
<comment type="similarity">
    <text evidence="1">Belongs to the NAD(P)-dependent epimerase/dehydratase family.</text>
</comment>
<comment type="caution">
    <text evidence="3">The sequence shown here is derived from an EMBL/GenBank/DDBJ whole genome shotgun (WGS) entry which is preliminary data.</text>
</comment>
<gene>
    <name evidence="3" type="ORF">CJ669_05265</name>
</gene>
<evidence type="ECO:0000313" key="3">
    <source>
        <dbReference type="EMBL" id="PRM88162.1"/>
    </source>
</evidence>
<sequence>MKILVTGATGFIGQNLVKNLLDKKYEIHCIVRQSSNISKLDTRIKIFNYDNNIDSLIDFFKNQKFDGIIHLASLFLVSHTKNDISNLIFSNIKFGTELLEACKVSNVKWFINTGTFWQNYHSGEYDPVNLYSATKEAFEVMAKYYIETSNLIFTTIKLNDTFGLNDTRNKVFNLWSNIAKSGEVLEMSAGEQIIDISYIEDVVFAYDILISYLISDKKEEFKNQEFVVTNNERVSLKELSKIFEEATNTKLNIVWDGRPYREREVMIPYNKGKVVPTWKQKYNLKEAIQKTIGKK</sequence>
<accession>A0A2S9SNL7</accession>
<protein>
    <recommendedName>
        <fullName evidence="2">NAD-dependent epimerase/dehydratase domain-containing protein</fullName>
    </recommendedName>
</protein>
<dbReference type="RefSeq" id="WP_105909022.1">
    <property type="nucleotide sequence ID" value="NZ_NXGJ01000004.1"/>
</dbReference>
<dbReference type="AlphaFoldDB" id="A0A2S9SNL7"/>
<organism evidence="3 4">
    <name type="scientific">Aliarcobacter cryaerophilus</name>
    <dbReference type="NCBI Taxonomy" id="28198"/>
    <lineage>
        <taxon>Bacteria</taxon>
        <taxon>Pseudomonadati</taxon>
        <taxon>Campylobacterota</taxon>
        <taxon>Epsilonproteobacteria</taxon>
        <taxon>Campylobacterales</taxon>
        <taxon>Arcobacteraceae</taxon>
        <taxon>Aliarcobacter</taxon>
    </lineage>
</organism>
<name>A0A2S9SNL7_9BACT</name>
<feature type="domain" description="NAD-dependent epimerase/dehydratase" evidence="2">
    <location>
        <begin position="3"/>
        <end position="212"/>
    </location>
</feature>
<dbReference type="InterPro" id="IPR036291">
    <property type="entry name" value="NAD(P)-bd_dom_sf"/>
</dbReference>
<evidence type="ECO:0000313" key="4">
    <source>
        <dbReference type="Proteomes" id="UP000239065"/>
    </source>
</evidence>
<proteinExistence type="inferred from homology"/>
<evidence type="ECO:0000256" key="1">
    <source>
        <dbReference type="ARBA" id="ARBA00007637"/>
    </source>
</evidence>
<dbReference type="Proteomes" id="UP000239065">
    <property type="component" value="Unassembled WGS sequence"/>
</dbReference>
<dbReference type="Gene3D" id="3.40.50.720">
    <property type="entry name" value="NAD(P)-binding Rossmann-like Domain"/>
    <property type="match status" value="1"/>
</dbReference>
<dbReference type="EMBL" id="NXGJ01000004">
    <property type="protein sequence ID" value="PRM88162.1"/>
    <property type="molecule type" value="Genomic_DNA"/>
</dbReference>
<dbReference type="InterPro" id="IPR001509">
    <property type="entry name" value="Epimerase_deHydtase"/>
</dbReference>
<dbReference type="SUPFAM" id="SSF51735">
    <property type="entry name" value="NAD(P)-binding Rossmann-fold domains"/>
    <property type="match status" value="1"/>
</dbReference>